<feature type="compositionally biased region" description="Basic and acidic residues" evidence="7">
    <location>
        <begin position="678"/>
        <end position="691"/>
    </location>
</feature>
<name>W2TAR7_NECAM</name>
<dbReference type="GO" id="GO:0097112">
    <property type="term" value="P:gamma-aminobutyric acid receptor clustering"/>
    <property type="evidence" value="ECO:0007669"/>
    <property type="project" value="TreeGrafter"/>
</dbReference>
<evidence type="ECO:0000256" key="7">
    <source>
        <dbReference type="SAM" id="MobiDB-lite"/>
    </source>
</evidence>
<dbReference type="Gene3D" id="3.40.980.10">
    <property type="entry name" value="MoaB/Mog-like domain"/>
    <property type="match status" value="1"/>
</dbReference>
<dbReference type="GO" id="GO:0098970">
    <property type="term" value="P:postsynaptic neurotransmitter receptor diffusion trapping"/>
    <property type="evidence" value="ECO:0007669"/>
    <property type="project" value="TreeGrafter"/>
</dbReference>
<dbReference type="Pfam" id="PF03453">
    <property type="entry name" value="MoeA_N"/>
    <property type="match status" value="1"/>
</dbReference>
<dbReference type="PROSITE" id="PS01079">
    <property type="entry name" value="MOCF_BIOSYNTHESIS_2"/>
    <property type="match status" value="1"/>
</dbReference>
<dbReference type="Pfam" id="PF04696">
    <property type="entry name" value="Pinin_SDK_memA"/>
    <property type="match status" value="1"/>
</dbReference>
<dbReference type="GeneID" id="25340364"/>
<comment type="catalytic activity">
    <reaction evidence="5">
        <text>adenylyl-molybdopterin + molybdate = Mo-molybdopterin + AMP + H(+)</text>
        <dbReference type="Rhea" id="RHEA:35047"/>
        <dbReference type="ChEBI" id="CHEBI:15378"/>
        <dbReference type="ChEBI" id="CHEBI:36264"/>
        <dbReference type="ChEBI" id="CHEBI:62727"/>
        <dbReference type="ChEBI" id="CHEBI:71302"/>
        <dbReference type="ChEBI" id="CHEBI:456215"/>
    </reaction>
</comment>
<dbReference type="InterPro" id="IPR005111">
    <property type="entry name" value="MoeA_C_domain_IV"/>
</dbReference>
<evidence type="ECO:0000259" key="8">
    <source>
        <dbReference type="SMART" id="SM00852"/>
    </source>
</evidence>
<dbReference type="InterPro" id="IPR036425">
    <property type="entry name" value="MoaB/Mog-like_dom_sf"/>
</dbReference>
<dbReference type="Gene3D" id="2.40.340.10">
    <property type="entry name" value="MoeA, C-terminal, domain IV"/>
    <property type="match status" value="1"/>
</dbReference>
<evidence type="ECO:0000256" key="4">
    <source>
        <dbReference type="ARBA" id="ARBA00023150"/>
    </source>
</evidence>
<dbReference type="FunFam" id="3.40.980.10:FF:000001">
    <property type="entry name" value="Molybdopterin molybdenumtransferase"/>
    <property type="match status" value="1"/>
</dbReference>
<feature type="compositionally biased region" description="Basic and acidic residues" evidence="7">
    <location>
        <begin position="716"/>
        <end position="747"/>
    </location>
</feature>
<evidence type="ECO:0000313" key="9">
    <source>
        <dbReference type="EMBL" id="ETN78948.1"/>
    </source>
</evidence>
<dbReference type="GO" id="GO:0006777">
    <property type="term" value="P:Mo-molybdopterin cofactor biosynthetic process"/>
    <property type="evidence" value="ECO:0007669"/>
    <property type="project" value="UniProtKB-UniRule"/>
</dbReference>
<feature type="region of interest" description="Disordered" evidence="7">
    <location>
        <begin position="678"/>
        <end position="771"/>
    </location>
</feature>
<proteinExistence type="inferred from homology"/>
<comment type="function">
    <text evidence="5">Catalyzes two steps in the biosynthesis of the molybdenum cofactor. In the first step, molybdopterin is adenylated. Subsequently, molybdate is inserted into adenylated molybdopterin and AMP is released.</text>
</comment>
<evidence type="ECO:0000256" key="6">
    <source>
        <dbReference type="SAM" id="Coils"/>
    </source>
</evidence>
<gene>
    <name evidence="9" type="ORF">NECAME_00320</name>
</gene>
<comment type="similarity">
    <text evidence="2">In the N-terminal section; belongs to the MoaB/Mog family.</text>
</comment>
<dbReference type="UniPathway" id="UPA00344"/>
<dbReference type="SUPFAM" id="SSF63867">
    <property type="entry name" value="MoeA C-terminal domain-like"/>
    <property type="match status" value="1"/>
</dbReference>
<dbReference type="InterPro" id="IPR038987">
    <property type="entry name" value="MoeA-like"/>
</dbReference>
<keyword evidence="5" id="KW-0500">Molybdenum</keyword>
<keyword evidence="5" id="KW-0808">Transferase</keyword>
<accession>W2TAR7</accession>
<dbReference type="InterPro" id="IPR036135">
    <property type="entry name" value="MoeA_linker/N_sf"/>
</dbReference>
<dbReference type="CDD" id="cd00887">
    <property type="entry name" value="MoeA"/>
    <property type="match status" value="1"/>
</dbReference>
<dbReference type="InterPro" id="IPR008284">
    <property type="entry name" value="MoCF_biosynth_CS"/>
</dbReference>
<dbReference type="GO" id="GO:0061599">
    <property type="term" value="F:molybdopterin molybdotransferase activity"/>
    <property type="evidence" value="ECO:0007669"/>
    <property type="project" value="UniProtKB-UniRule"/>
</dbReference>
<dbReference type="InterPro" id="IPR005110">
    <property type="entry name" value="MoeA_linker/N"/>
</dbReference>
<protein>
    <submittedName>
        <fullName evidence="9">Molybdenum cofactor synthesis domain protein</fullName>
    </submittedName>
</protein>
<feature type="compositionally biased region" description="Basic and acidic residues" evidence="7">
    <location>
        <begin position="470"/>
        <end position="489"/>
    </location>
</feature>
<dbReference type="AlphaFoldDB" id="W2TAR7"/>
<feature type="domain" description="MoaB/Mog" evidence="8">
    <location>
        <begin position="176"/>
        <end position="320"/>
    </location>
</feature>
<dbReference type="InterPro" id="IPR001453">
    <property type="entry name" value="MoaB/Mog_dom"/>
</dbReference>
<comment type="cofactor">
    <cofactor evidence="5">
        <name>Mg(2+)</name>
        <dbReference type="ChEBI" id="CHEBI:18420"/>
    </cofactor>
</comment>
<dbReference type="STRING" id="51031.W2TAR7"/>
<dbReference type="PANTHER" id="PTHR10192">
    <property type="entry name" value="MOLYBDOPTERIN BIOSYNTHESIS PROTEIN"/>
    <property type="match status" value="1"/>
</dbReference>
<keyword evidence="10" id="KW-1185">Reference proteome</keyword>
<keyword evidence="4 5" id="KW-0501">Molybdenum cofactor biosynthesis</keyword>
<dbReference type="SUPFAM" id="SSF53218">
    <property type="entry name" value="Molybdenum cofactor biosynthesis proteins"/>
    <property type="match status" value="1"/>
</dbReference>
<dbReference type="Proteomes" id="UP000053676">
    <property type="component" value="Unassembled WGS sequence"/>
</dbReference>
<dbReference type="Gene3D" id="3.90.105.10">
    <property type="entry name" value="Molybdopterin biosynthesis moea protein, domain 2"/>
    <property type="match status" value="1"/>
</dbReference>
<dbReference type="GO" id="GO:0007529">
    <property type="term" value="P:establishment of synaptic specificity at neuromuscular junction"/>
    <property type="evidence" value="ECO:0007669"/>
    <property type="project" value="TreeGrafter"/>
</dbReference>
<evidence type="ECO:0000256" key="5">
    <source>
        <dbReference type="RuleBase" id="RU365090"/>
    </source>
</evidence>
<keyword evidence="5" id="KW-0460">Magnesium</keyword>
<dbReference type="Gene3D" id="2.170.190.11">
    <property type="entry name" value="Molybdopterin biosynthesis moea protein, domain 3"/>
    <property type="match status" value="1"/>
</dbReference>
<evidence type="ECO:0000256" key="2">
    <source>
        <dbReference type="ARBA" id="ARBA00007589"/>
    </source>
</evidence>
<feature type="coiled-coil region" evidence="6">
    <location>
        <begin position="569"/>
        <end position="621"/>
    </location>
</feature>
<feature type="compositionally biased region" description="Basic and acidic residues" evidence="7">
    <location>
        <begin position="756"/>
        <end position="771"/>
    </location>
</feature>
<dbReference type="GO" id="GO:0030425">
    <property type="term" value="C:dendrite"/>
    <property type="evidence" value="ECO:0007669"/>
    <property type="project" value="TreeGrafter"/>
</dbReference>
<sequence>MEEALSIIENIEVPKFVKYIPVPAVRVGQVLAERIVAKENVPEVRTSIKDGYAVLAIDPPGRRIVIGSSTAGAPFEGAVKSGECVRISTGAAVPDGADAVVMVENTKLLEHNSVEEVAIAVDSTVNPGQDIRMPGTDIREGDLLLDCGCVLGSAEVGVLAGSGRRCVLMYRKPKVCVLSTGNELVECTSDEIPKGHIRDTNRPQLIALFGSLGFKAIDAGIAADRRECLVEAIRISLQYAHVLVTSGGVSMGEKDLLKDVLVRDFGFEIHFGRVWMKPGLPTTFATGEIDGDRKFVFALPGNPVSSWVAAQLFAVPLLRKAAGHTRIFPHEIKVQLAEDMTLDARPEYKRAWLQHGNPVPLAITTGNQLSSRLMSLCGANVLLKIPSKSKDCDILRVGEALNKDIERVQEKLRELEGSIANLRPSRREYDSGIGLKRRISHEGFGNDRYSNGSGRVTVVSDASPMGFNRRRIEMVRSDERPGKRQRMDYDDVEDEDDRDARPKRTLASTVVMPSIETKSREERIEEMNKTEKKEVTTRNRRMFSNLLMGTLTRFQKDEKKIQSVEKIQAEKQKEVEKRLEDKKREDREKIMAERQKLFDERREQEKELRALQRKKALIQYAEAKKEHYKLLRNFIQTQTKPTLFFVPAKHSMRSLELLKASEKAIDGLMELRQKELERELENSVEDDHQEHNTSGANDAVAGNSKETNSSRRRRDRSYSHSGDEDDREKSPEQAEEKSADPEEVHENNDEDDAMGEEERIQPDEEPMDKND</sequence>
<reference evidence="10" key="1">
    <citation type="journal article" date="2014" name="Nat. Genet.">
        <title>Genome of the human hookworm Necator americanus.</title>
        <authorList>
            <person name="Tang Y.T."/>
            <person name="Gao X."/>
            <person name="Rosa B.A."/>
            <person name="Abubucker S."/>
            <person name="Hallsworth-Pepin K."/>
            <person name="Martin J."/>
            <person name="Tyagi R."/>
            <person name="Heizer E."/>
            <person name="Zhang X."/>
            <person name="Bhonagiri-Palsikar V."/>
            <person name="Minx P."/>
            <person name="Warren W.C."/>
            <person name="Wang Q."/>
            <person name="Zhan B."/>
            <person name="Hotez P.J."/>
            <person name="Sternberg P.W."/>
            <person name="Dougall A."/>
            <person name="Gaze S.T."/>
            <person name="Mulvenna J."/>
            <person name="Sotillo J."/>
            <person name="Ranganathan S."/>
            <person name="Rabelo E.M."/>
            <person name="Wilson R.K."/>
            <person name="Felgner P.L."/>
            <person name="Bethony J."/>
            <person name="Hawdon J.M."/>
            <person name="Gasser R.B."/>
            <person name="Loukas A."/>
            <person name="Mitreva M."/>
        </authorList>
    </citation>
    <scope>NUCLEOTIDE SEQUENCE [LARGE SCALE GENOMIC DNA]</scope>
</reference>
<comment type="pathway">
    <text evidence="1 5">Cofactor biosynthesis; molybdopterin biosynthesis.</text>
</comment>
<comment type="similarity">
    <text evidence="3">In the C-terminal section; belongs to the MoeA family.</text>
</comment>
<dbReference type="EMBL" id="KI659683">
    <property type="protein sequence ID" value="ETN78948.1"/>
    <property type="molecule type" value="Genomic_DNA"/>
</dbReference>
<dbReference type="PANTHER" id="PTHR10192:SF5">
    <property type="entry name" value="GEPHYRIN"/>
    <property type="match status" value="1"/>
</dbReference>
<dbReference type="GO" id="GO:0005524">
    <property type="term" value="F:ATP binding"/>
    <property type="evidence" value="ECO:0007669"/>
    <property type="project" value="UniProtKB-UniRule"/>
</dbReference>
<dbReference type="InterPro" id="IPR036688">
    <property type="entry name" value="MoeA_C_domain_IV_sf"/>
</dbReference>
<dbReference type="GO" id="GO:0046872">
    <property type="term" value="F:metal ion binding"/>
    <property type="evidence" value="ECO:0007669"/>
    <property type="project" value="UniProtKB-UniRule"/>
</dbReference>
<keyword evidence="6" id="KW-0175">Coiled coil</keyword>
<dbReference type="OrthoDB" id="4349954at2759"/>
<dbReference type="Pfam" id="PF00994">
    <property type="entry name" value="MoCF_biosynth"/>
    <property type="match status" value="1"/>
</dbReference>
<dbReference type="GO" id="GO:0099634">
    <property type="term" value="C:postsynaptic specialization membrane"/>
    <property type="evidence" value="ECO:0007669"/>
    <property type="project" value="GOC"/>
</dbReference>
<dbReference type="KEGG" id="nai:NECAME_00320"/>
<dbReference type="SMART" id="SM00852">
    <property type="entry name" value="MoCF_biosynth"/>
    <property type="match status" value="1"/>
</dbReference>
<keyword evidence="5" id="KW-0479">Metal-binding</keyword>
<feature type="region of interest" description="Disordered" evidence="7">
    <location>
        <begin position="470"/>
        <end position="505"/>
    </location>
</feature>
<evidence type="ECO:0000313" key="10">
    <source>
        <dbReference type="Proteomes" id="UP000053676"/>
    </source>
</evidence>
<comment type="similarity">
    <text evidence="5">Belongs to the MoeA family.</text>
</comment>
<dbReference type="SUPFAM" id="SSF63882">
    <property type="entry name" value="MoeA N-terminal region -like"/>
    <property type="match status" value="1"/>
</dbReference>
<comment type="catalytic activity">
    <reaction evidence="5">
        <text>molybdopterin + ATP + H(+) = adenylyl-molybdopterin + diphosphate</text>
        <dbReference type="Rhea" id="RHEA:31331"/>
        <dbReference type="ChEBI" id="CHEBI:15378"/>
        <dbReference type="ChEBI" id="CHEBI:30616"/>
        <dbReference type="ChEBI" id="CHEBI:33019"/>
        <dbReference type="ChEBI" id="CHEBI:58698"/>
        <dbReference type="ChEBI" id="CHEBI:62727"/>
    </reaction>
</comment>
<evidence type="ECO:0000256" key="1">
    <source>
        <dbReference type="ARBA" id="ARBA00005046"/>
    </source>
</evidence>
<evidence type="ECO:0000256" key="3">
    <source>
        <dbReference type="ARBA" id="ARBA00008339"/>
    </source>
</evidence>
<dbReference type="FunFam" id="2.170.190.11:FF:000001">
    <property type="entry name" value="Molybdopterin molybdenumtransferase"/>
    <property type="match status" value="1"/>
</dbReference>
<dbReference type="CTD" id="25340364"/>
<dbReference type="GO" id="GO:0061598">
    <property type="term" value="F:molybdopterin adenylyltransferase activity"/>
    <property type="evidence" value="ECO:0007669"/>
    <property type="project" value="UniProtKB-UniRule"/>
</dbReference>
<dbReference type="GO" id="GO:0005829">
    <property type="term" value="C:cytosol"/>
    <property type="evidence" value="ECO:0007669"/>
    <property type="project" value="TreeGrafter"/>
</dbReference>
<dbReference type="GO" id="GO:0072579">
    <property type="term" value="P:glycine receptor clustering"/>
    <property type="evidence" value="ECO:0007669"/>
    <property type="project" value="TreeGrafter"/>
</dbReference>
<dbReference type="Pfam" id="PF03454">
    <property type="entry name" value="MoeA_C"/>
    <property type="match status" value="1"/>
</dbReference>
<organism evidence="9 10">
    <name type="scientific">Necator americanus</name>
    <name type="common">Human hookworm</name>
    <dbReference type="NCBI Taxonomy" id="51031"/>
    <lineage>
        <taxon>Eukaryota</taxon>
        <taxon>Metazoa</taxon>
        <taxon>Ecdysozoa</taxon>
        <taxon>Nematoda</taxon>
        <taxon>Chromadorea</taxon>
        <taxon>Rhabditida</taxon>
        <taxon>Rhabditina</taxon>
        <taxon>Rhabditomorpha</taxon>
        <taxon>Strongyloidea</taxon>
        <taxon>Ancylostomatidae</taxon>
        <taxon>Bunostominae</taxon>
        <taxon>Necator</taxon>
    </lineage>
</organism>
<dbReference type="InterPro" id="IPR006786">
    <property type="entry name" value="Pinin_SDK_MemA"/>
</dbReference>